<sequence length="151" mass="17117">MKQTTLISAKDINKKWYIVDAEGQTVGRLATQVALVLRGKHKVDFTPHINNGDHVIIINAEKAIFSGKKESNKVYYHHSMHPGGLRRRTVAVQRELDATKILERAIRLMLPKNVQGANQYRALHVFEGSEHPYAAQKPEVLNIQTKKGETR</sequence>
<reference evidence="5" key="1">
    <citation type="submission" date="2023-07" db="EMBL/GenBank/DDBJ databases">
        <title>Genomic Encyclopedia of Type Strains, Phase IV (KMG-IV): sequencing the most valuable type-strain genomes for metagenomic binning, comparative biology and taxonomic classification.</title>
        <authorList>
            <person name="Goeker M."/>
        </authorList>
    </citation>
    <scope>NUCLEOTIDE SEQUENCE [LARGE SCALE GENOMIC DNA]</scope>
    <source>
        <strain evidence="5">DSM 22019</strain>
    </source>
</reference>
<dbReference type="Proteomes" id="UP001236620">
    <property type="component" value="Unassembled WGS sequence"/>
</dbReference>
<keyword evidence="3 4" id="KW-0687">Ribonucleoprotein</keyword>
<dbReference type="NCBIfam" id="TIGR01066">
    <property type="entry name" value="rplM_bact"/>
    <property type="match status" value="1"/>
</dbReference>
<dbReference type="PANTHER" id="PTHR11545">
    <property type="entry name" value="RIBOSOMAL PROTEIN L13"/>
    <property type="match status" value="1"/>
</dbReference>
<gene>
    <name evidence="4" type="primary">rplM</name>
    <name evidence="5" type="ORF">J2Z63_000182</name>
</gene>
<proteinExistence type="inferred from homology"/>
<evidence type="ECO:0000256" key="4">
    <source>
        <dbReference type="HAMAP-Rule" id="MF_01366"/>
    </source>
</evidence>
<dbReference type="PANTHER" id="PTHR11545:SF2">
    <property type="entry name" value="LARGE RIBOSOMAL SUBUNIT PROTEIN UL13M"/>
    <property type="match status" value="1"/>
</dbReference>
<dbReference type="Gene3D" id="3.90.1180.10">
    <property type="entry name" value="Ribosomal protein L13"/>
    <property type="match status" value="1"/>
</dbReference>
<dbReference type="EMBL" id="JAUSWP010000001">
    <property type="protein sequence ID" value="MDQ0567561.1"/>
    <property type="molecule type" value="Genomic_DNA"/>
</dbReference>
<evidence type="ECO:0000256" key="2">
    <source>
        <dbReference type="ARBA" id="ARBA00022980"/>
    </source>
</evidence>
<dbReference type="RefSeq" id="WP_307444172.1">
    <property type="nucleotide sequence ID" value="NZ_JAUSWP010000001.1"/>
</dbReference>
<evidence type="ECO:0000313" key="5">
    <source>
        <dbReference type="EMBL" id="MDQ0567561.1"/>
    </source>
</evidence>
<dbReference type="CDD" id="cd00392">
    <property type="entry name" value="Ribosomal_L13"/>
    <property type="match status" value="1"/>
</dbReference>
<evidence type="ECO:0000313" key="6">
    <source>
        <dbReference type="Proteomes" id="UP001236620"/>
    </source>
</evidence>
<comment type="caution">
    <text evidence="5">The sequence shown here is derived from an EMBL/GenBank/DDBJ whole genome shotgun (WGS) entry which is preliminary data.</text>
</comment>
<dbReference type="HAMAP" id="MF_01366">
    <property type="entry name" value="Ribosomal_uL13"/>
    <property type="match status" value="1"/>
</dbReference>
<dbReference type="PIRSF" id="PIRSF002181">
    <property type="entry name" value="Ribosomal_L13"/>
    <property type="match status" value="1"/>
</dbReference>
<dbReference type="Pfam" id="PF00572">
    <property type="entry name" value="Ribosomal_L13"/>
    <property type="match status" value="1"/>
</dbReference>
<accession>A0ABU0NDN9</accession>
<dbReference type="InterPro" id="IPR036899">
    <property type="entry name" value="Ribosomal_uL13_sf"/>
</dbReference>
<keyword evidence="6" id="KW-1185">Reference proteome</keyword>
<protein>
    <recommendedName>
        <fullName evidence="4">Large ribosomal subunit protein uL13</fullName>
    </recommendedName>
</protein>
<organism evidence="5 6">
    <name type="scientific">Mycoplasma yeatsii</name>
    <dbReference type="NCBI Taxonomy" id="51365"/>
    <lineage>
        <taxon>Bacteria</taxon>
        <taxon>Bacillati</taxon>
        <taxon>Mycoplasmatota</taxon>
        <taxon>Mollicutes</taxon>
        <taxon>Mycoplasmataceae</taxon>
        <taxon>Mycoplasma</taxon>
    </lineage>
</organism>
<dbReference type="SUPFAM" id="SSF52161">
    <property type="entry name" value="Ribosomal protein L13"/>
    <property type="match status" value="1"/>
</dbReference>
<evidence type="ECO:0000256" key="3">
    <source>
        <dbReference type="ARBA" id="ARBA00023274"/>
    </source>
</evidence>
<comment type="subunit">
    <text evidence="4">Part of the 50S ribosomal subunit.</text>
</comment>
<comment type="function">
    <text evidence="4">This protein is one of the early assembly proteins of the 50S ribosomal subunit, although it is not seen to bind rRNA by itself. It is important during the early stages of 50S assembly.</text>
</comment>
<comment type="similarity">
    <text evidence="1 4">Belongs to the universal ribosomal protein uL13 family.</text>
</comment>
<dbReference type="InterPro" id="IPR005823">
    <property type="entry name" value="Ribosomal_uL13_bac-type"/>
</dbReference>
<dbReference type="GO" id="GO:0005840">
    <property type="term" value="C:ribosome"/>
    <property type="evidence" value="ECO:0007669"/>
    <property type="project" value="UniProtKB-KW"/>
</dbReference>
<name>A0ABU0NDN9_9MOLU</name>
<dbReference type="InterPro" id="IPR005822">
    <property type="entry name" value="Ribosomal_uL13"/>
</dbReference>
<keyword evidence="2 4" id="KW-0689">Ribosomal protein</keyword>
<evidence type="ECO:0000256" key="1">
    <source>
        <dbReference type="ARBA" id="ARBA00006227"/>
    </source>
</evidence>